<dbReference type="GO" id="GO:0003993">
    <property type="term" value="F:acid phosphatase activity"/>
    <property type="evidence" value="ECO:0007669"/>
    <property type="project" value="TreeGrafter"/>
</dbReference>
<gene>
    <name evidence="27" type="ORF">P4O66_011433</name>
</gene>
<evidence type="ECO:0000256" key="26">
    <source>
        <dbReference type="SAM" id="Phobius"/>
    </source>
</evidence>
<proteinExistence type="inferred from homology"/>
<evidence type="ECO:0000256" key="2">
    <source>
        <dbReference type="ARBA" id="ARBA00008422"/>
    </source>
</evidence>
<feature type="transmembrane region" description="Helical" evidence="26">
    <location>
        <begin position="33"/>
        <end position="58"/>
    </location>
</feature>
<comment type="subcellular location">
    <subcellularLocation>
        <location evidence="1">Cell membrane</location>
    </subcellularLocation>
</comment>
<evidence type="ECO:0000256" key="23">
    <source>
        <dbReference type="ARBA" id="ARBA00043829"/>
    </source>
</evidence>
<keyword evidence="26" id="KW-0812">Transmembrane</keyword>
<evidence type="ECO:0000256" key="18">
    <source>
        <dbReference type="ARBA" id="ARBA00043746"/>
    </source>
</evidence>
<dbReference type="PANTHER" id="PTHR20963">
    <property type="entry name" value="MULTIPLE INOSITOL POLYPHOSPHATE PHOSPHATASE-RELATED"/>
    <property type="match status" value="1"/>
</dbReference>
<feature type="disulfide bond" evidence="25">
    <location>
        <begin position="93"/>
        <end position="426"/>
    </location>
</feature>
<accession>A0AAD8Z999</accession>
<protein>
    <recommendedName>
        <fullName evidence="5">Multiple inositol polyphosphate phosphatase 1</fullName>
        <ecNumber evidence="4">3.1.3.62</ecNumber>
        <ecNumber evidence="3">3.1.3.80</ecNumber>
    </recommendedName>
    <alternativeName>
        <fullName evidence="11">2,3-bisphosphoglycerate 3-phosphatase</fullName>
    </alternativeName>
</protein>
<keyword evidence="9 26" id="KW-0472">Membrane</keyword>
<dbReference type="EMBL" id="JAROKS010000018">
    <property type="protein sequence ID" value="KAK1793640.1"/>
    <property type="molecule type" value="Genomic_DNA"/>
</dbReference>
<dbReference type="AlphaFoldDB" id="A0AAD8Z999"/>
<name>A0AAD8Z999_9TELE</name>
<comment type="catalytic activity">
    <reaction evidence="12">
        <text>1D-myo-inositol 1,2,5,6-tetrakisphosphate + H2O = 1D-myo-inositol 1,2,6-trisphosphate + phosphate</text>
        <dbReference type="Rhea" id="RHEA:77119"/>
        <dbReference type="ChEBI" id="CHEBI:15377"/>
        <dbReference type="ChEBI" id="CHEBI:43474"/>
        <dbReference type="ChEBI" id="CHEBI:195535"/>
        <dbReference type="ChEBI" id="CHEBI:195537"/>
        <dbReference type="EC" id="3.1.3.62"/>
    </reaction>
    <physiologicalReaction direction="left-to-right" evidence="12">
        <dbReference type="Rhea" id="RHEA:77120"/>
    </physiologicalReaction>
</comment>
<evidence type="ECO:0000256" key="7">
    <source>
        <dbReference type="ARBA" id="ARBA00022729"/>
    </source>
</evidence>
<comment type="catalytic activity">
    <reaction evidence="15">
        <text>1D-myo-inositol hexakisphosphate + H2O = 1D-myo-inositol 1,2,4,5,6-pentakisphosphate + phosphate</text>
        <dbReference type="Rhea" id="RHEA:16989"/>
        <dbReference type="ChEBI" id="CHEBI:15377"/>
        <dbReference type="ChEBI" id="CHEBI:43474"/>
        <dbReference type="ChEBI" id="CHEBI:57798"/>
        <dbReference type="ChEBI" id="CHEBI:58130"/>
        <dbReference type="EC" id="3.1.3.62"/>
    </reaction>
    <physiologicalReaction direction="left-to-right" evidence="15">
        <dbReference type="Rhea" id="RHEA:16990"/>
    </physiologicalReaction>
</comment>
<evidence type="ECO:0000313" key="28">
    <source>
        <dbReference type="Proteomes" id="UP001239994"/>
    </source>
</evidence>
<dbReference type="GO" id="GO:0052745">
    <property type="term" value="F:inositol phosphate phosphatase activity"/>
    <property type="evidence" value="ECO:0007669"/>
    <property type="project" value="TreeGrafter"/>
</dbReference>
<comment type="catalytic activity">
    <reaction evidence="24">
        <text>(2R)-2,3-bisphosphoglycerate + H2O = (2R)-2-phosphoglycerate + phosphate</text>
        <dbReference type="Rhea" id="RHEA:27381"/>
        <dbReference type="ChEBI" id="CHEBI:15377"/>
        <dbReference type="ChEBI" id="CHEBI:43474"/>
        <dbReference type="ChEBI" id="CHEBI:58248"/>
        <dbReference type="ChEBI" id="CHEBI:58289"/>
        <dbReference type="EC" id="3.1.3.80"/>
    </reaction>
    <physiologicalReaction direction="left-to-right" evidence="24">
        <dbReference type="Rhea" id="RHEA:27382"/>
    </physiologicalReaction>
</comment>
<dbReference type="SUPFAM" id="SSF53254">
    <property type="entry name" value="Phosphoglycerate mutase-like"/>
    <property type="match status" value="1"/>
</dbReference>
<comment type="catalytic activity">
    <reaction evidence="16">
        <text>1D-myo-inositol 1,2,3-trisphosphate + H2O = 1D-myo-inositol 2,3-bisphosphate + phosphate</text>
        <dbReference type="Rhea" id="RHEA:77127"/>
        <dbReference type="ChEBI" id="CHEBI:15377"/>
        <dbReference type="ChEBI" id="CHEBI:43474"/>
        <dbReference type="ChEBI" id="CHEBI:195536"/>
        <dbReference type="ChEBI" id="CHEBI:195538"/>
    </reaction>
    <physiologicalReaction direction="left-to-right" evidence="16">
        <dbReference type="Rhea" id="RHEA:77128"/>
    </physiologicalReaction>
</comment>
<dbReference type="InterPro" id="IPR000560">
    <property type="entry name" value="His_Pase_clade-2"/>
</dbReference>
<dbReference type="Pfam" id="PF00328">
    <property type="entry name" value="His_Phos_2"/>
    <property type="match status" value="1"/>
</dbReference>
<keyword evidence="6" id="KW-1003">Cell membrane</keyword>
<evidence type="ECO:0000256" key="25">
    <source>
        <dbReference type="PIRSR" id="PIRSR000894-2"/>
    </source>
</evidence>
<dbReference type="FunFam" id="3.40.50.1240:FF:000014">
    <property type="entry name" value="Multiple inositol polyphosphate phosphatase 1"/>
    <property type="match status" value="1"/>
</dbReference>
<comment type="catalytic activity">
    <reaction evidence="14">
        <text>1D-myo-inositol 1,2-bisphosphate + H2O = 1D-myo-inositol 2-phosphate + phosphate</text>
        <dbReference type="Rhea" id="RHEA:77135"/>
        <dbReference type="ChEBI" id="CHEBI:15377"/>
        <dbReference type="ChEBI" id="CHEBI:43474"/>
        <dbReference type="ChEBI" id="CHEBI:84142"/>
        <dbReference type="ChEBI" id="CHEBI:195539"/>
        <dbReference type="EC" id="3.1.3.62"/>
    </reaction>
    <physiologicalReaction direction="left-to-right" evidence="14">
        <dbReference type="Rhea" id="RHEA:77136"/>
    </physiologicalReaction>
</comment>
<comment type="catalytic activity">
    <reaction evidence="13">
        <text>1D-myo-inositol 1,2,4,5,6-pentakisphosphate + H2O = 1D-myo-inositol 1,2,5,6-tetrakisphosphate + phosphate</text>
        <dbReference type="Rhea" id="RHEA:77115"/>
        <dbReference type="ChEBI" id="CHEBI:15377"/>
        <dbReference type="ChEBI" id="CHEBI:43474"/>
        <dbReference type="ChEBI" id="CHEBI:57798"/>
        <dbReference type="ChEBI" id="CHEBI:195535"/>
        <dbReference type="EC" id="3.1.3.62"/>
    </reaction>
    <physiologicalReaction direction="left-to-right" evidence="13">
        <dbReference type="Rhea" id="RHEA:77116"/>
    </physiologicalReaction>
</comment>
<comment type="catalytic activity">
    <reaction evidence="21">
        <text>1D-myo-inositol 1,3,4,5,6-pentakisphosphate + H2O = 1D-myo-inositol 1,4,5,6-tetrakisphosphate + phosphate</text>
        <dbReference type="Rhea" id="RHEA:77143"/>
        <dbReference type="ChEBI" id="CHEBI:15377"/>
        <dbReference type="ChEBI" id="CHEBI:43474"/>
        <dbReference type="ChEBI" id="CHEBI:57627"/>
        <dbReference type="ChEBI" id="CHEBI:57733"/>
    </reaction>
    <physiologicalReaction direction="left-to-right" evidence="21">
        <dbReference type="Rhea" id="RHEA:77144"/>
    </physiologicalReaction>
</comment>
<evidence type="ECO:0000256" key="3">
    <source>
        <dbReference type="ARBA" id="ARBA00012976"/>
    </source>
</evidence>
<keyword evidence="8" id="KW-0378">Hydrolase</keyword>
<evidence type="ECO:0000256" key="4">
    <source>
        <dbReference type="ARBA" id="ARBA00013040"/>
    </source>
</evidence>
<comment type="catalytic activity">
    <reaction evidence="22">
        <text>1D-myo-inositol 2,3-bisphosphate + H2O = 1D-myo-inositol 2-phosphate + phosphate</text>
        <dbReference type="Rhea" id="RHEA:77139"/>
        <dbReference type="ChEBI" id="CHEBI:15377"/>
        <dbReference type="ChEBI" id="CHEBI:43474"/>
        <dbReference type="ChEBI" id="CHEBI:84142"/>
        <dbReference type="ChEBI" id="CHEBI:195538"/>
    </reaction>
    <physiologicalReaction direction="left-to-right" evidence="22">
        <dbReference type="Rhea" id="RHEA:77140"/>
    </physiologicalReaction>
</comment>
<evidence type="ECO:0000256" key="8">
    <source>
        <dbReference type="ARBA" id="ARBA00022801"/>
    </source>
</evidence>
<evidence type="ECO:0000256" key="17">
    <source>
        <dbReference type="ARBA" id="ARBA00043739"/>
    </source>
</evidence>
<evidence type="ECO:0000256" key="21">
    <source>
        <dbReference type="ARBA" id="ARBA00043762"/>
    </source>
</evidence>
<comment type="similarity">
    <text evidence="2">Belongs to the histidine acid phosphatase family. MINPP1 subfamily.</text>
</comment>
<organism evidence="27 28">
    <name type="scientific">Electrophorus voltai</name>
    <dbReference type="NCBI Taxonomy" id="2609070"/>
    <lineage>
        <taxon>Eukaryota</taxon>
        <taxon>Metazoa</taxon>
        <taxon>Chordata</taxon>
        <taxon>Craniata</taxon>
        <taxon>Vertebrata</taxon>
        <taxon>Euteleostomi</taxon>
        <taxon>Actinopterygii</taxon>
        <taxon>Neopterygii</taxon>
        <taxon>Teleostei</taxon>
        <taxon>Ostariophysi</taxon>
        <taxon>Gymnotiformes</taxon>
        <taxon>Gymnotoidei</taxon>
        <taxon>Gymnotidae</taxon>
        <taxon>Electrophorus</taxon>
    </lineage>
</organism>
<comment type="catalytic activity">
    <reaction evidence="20">
        <text>1D-myo-inositol 1,2,3,5,6-pentakisphosphate + H2O = 1D-myo-inositol 1,2,3,6-tetrakisphosphate + phosphate</text>
        <dbReference type="Rhea" id="RHEA:77111"/>
        <dbReference type="ChEBI" id="CHEBI:15377"/>
        <dbReference type="ChEBI" id="CHEBI:43474"/>
        <dbReference type="ChEBI" id="CHEBI:58747"/>
        <dbReference type="ChEBI" id="CHEBI:195534"/>
    </reaction>
    <physiologicalReaction direction="left-to-right" evidence="20">
        <dbReference type="Rhea" id="RHEA:77112"/>
    </physiologicalReaction>
</comment>
<evidence type="ECO:0000256" key="13">
    <source>
        <dbReference type="ARBA" id="ARBA00043671"/>
    </source>
</evidence>
<keyword evidence="28" id="KW-1185">Reference proteome</keyword>
<evidence type="ECO:0000256" key="1">
    <source>
        <dbReference type="ARBA" id="ARBA00004236"/>
    </source>
</evidence>
<sequence>AISCFANPGKNNGLGLRCVNGTMSENASPTVCFIVHGILVCLALLSFAASAGDIPVLAKYFNTKSRYEEVNPHLIDDVLTVNASAVKPPAPGCRAAHLTAIVRHGTRYPTIGNIKKFHKLRDLVAAAATGDRGPLPGLESWQMRYTYEMDGRLAAKGRADLGHLAQRLVRSFPSLLTERNLRAGRVKFVTSSKHRCVNSTVAFQRGLTDTLGMPGAELERTVNDALMRFFDRCRRLVEKNLEAAPQVALFNGGPEMTRVREKVADTLRIPYANITLGQGSAGHSVEAAFYLCAHDFTINDTISPWCNLFDESDGQVMEYSGDLKQYWKRGFGYDINSKSSCILFHDLFSRLDATVSQIRSGVPVSEVVTVQVGHAETLLPLLTLLDLFKDPTRLMSSNFAAQRNRAFRSGRIVPYAANLLVVLYSCTEGLRLQVRLNEQPLTLPDLSDPSPLYEDVRTRYAQLLQGCDQETVCKVDN</sequence>
<comment type="catalytic activity">
    <reaction evidence="23">
        <text>1D-myo-inositol 1,4,5,6-tetrakisphosphate + H2O = 1D-myo-inositol 1,4,5-trisphosphate + phosphate</text>
        <dbReference type="Rhea" id="RHEA:77147"/>
        <dbReference type="ChEBI" id="CHEBI:15377"/>
        <dbReference type="ChEBI" id="CHEBI:43474"/>
        <dbReference type="ChEBI" id="CHEBI:57627"/>
        <dbReference type="ChEBI" id="CHEBI:203600"/>
    </reaction>
    <physiologicalReaction direction="left-to-right" evidence="23">
        <dbReference type="Rhea" id="RHEA:77148"/>
    </physiologicalReaction>
</comment>
<evidence type="ECO:0000256" key="10">
    <source>
        <dbReference type="ARBA" id="ARBA00023180"/>
    </source>
</evidence>
<evidence type="ECO:0000256" key="9">
    <source>
        <dbReference type="ARBA" id="ARBA00023136"/>
    </source>
</evidence>
<keyword evidence="7" id="KW-0732">Signal</keyword>
<comment type="catalytic activity">
    <reaction evidence="19">
        <text>1D-myo-inositol 1,2,6-trisphosphate + H2O = 1D-myo-inositol 1,2-bisphosphate + phosphate</text>
        <dbReference type="Rhea" id="RHEA:77131"/>
        <dbReference type="ChEBI" id="CHEBI:15377"/>
        <dbReference type="ChEBI" id="CHEBI:43474"/>
        <dbReference type="ChEBI" id="CHEBI:195537"/>
        <dbReference type="ChEBI" id="CHEBI:195539"/>
        <dbReference type="EC" id="3.1.3.62"/>
    </reaction>
    <physiologicalReaction direction="left-to-right" evidence="19">
        <dbReference type="Rhea" id="RHEA:77132"/>
    </physiologicalReaction>
</comment>
<evidence type="ECO:0000256" key="20">
    <source>
        <dbReference type="ARBA" id="ARBA00043757"/>
    </source>
</evidence>
<keyword evidence="25" id="KW-1015">Disulfide bond</keyword>
<evidence type="ECO:0000256" key="22">
    <source>
        <dbReference type="ARBA" id="ARBA00043801"/>
    </source>
</evidence>
<dbReference type="GO" id="GO:0005886">
    <property type="term" value="C:plasma membrane"/>
    <property type="evidence" value="ECO:0007669"/>
    <property type="project" value="UniProtKB-SubCell"/>
</dbReference>
<reference evidence="27" key="1">
    <citation type="submission" date="2023-03" db="EMBL/GenBank/DDBJ databases">
        <title>Electrophorus voltai genome.</title>
        <authorList>
            <person name="Bian C."/>
        </authorList>
    </citation>
    <scope>NUCLEOTIDE SEQUENCE</scope>
    <source>
        <strain evidence="27">CB-2022</strain>
        <tissue evidence="27">Muscle</tissue>
    </source>
</reference>
<dbReference type="GO" id="GO:0034417">
    <property type="term" value="F:bisphosphoglycerate 3-phosphatase activity"/>
    <property type="evidence" value="ECO:0007669"/>
    <property type="project" value="UniProtKB-EC"/>
</dbReference>
<keyword evidence="10" id="KW-0325">Glycoprotein</keyword>
<feature type="disulfide bond" evidence="25">
    <location>
        <begin position="292"/>
        <end position="306"/>
    </location>
</feature>
<dbReference type="EC" id="3.1.3.62" evidence="4"/>
<dbReference type="InterPro" id="IPR029033">
    <property type="entry name" value="His_PPase_superfam"/>
</dbReference>
<dbReference type="CDD" id="cd07061">
    <property type="entry name" value="HP_HAP_like"/>
    <property type="match status" value="1"/>
</dbReference>
<evidence type="ECO:0000256" key="16">
    <source>
        <dbReference type="ARBA" id="ARBA00043733"/>
    </source>
</evidence>
<dbReference type="EC" id="3.1.3.80" evidence="3"/>
<dbReference type="PIRSF" id="PIRSF000894">
    <property type="entry name" value="Acid_phosphatase"/>
    <property type="match status" value="1"/>
</dbReference>
<comment type="catalytic activity">
    <reaction evidence="18">
        <text>1D-myo-inositol hexakisphosphate + H2O = 1D-myo-inositol 1,2,3,5,6-pentakisphosphate + phosphate</text>
        <dbReference type="Rhea" id="RHEA:20960"/>
        <dbReference type="ChEBI" id="CHEBI:15377"/>
        <dbReference type="ChEBI" id="CHEBI:43474"/>
        <dbReference type="ChEBI" id="CHEBI:58130"/>
        <dbReference type="ChEBI" id="CHEBI:58747"/>
    </reaction>
    <physiologicalReaction direction="left-to-right" evidence="18">
        <dbReference type="Rhea" id="RHEA:20961"/>
    </physiologicalReaction>
</comment>
<evidence type="ECO:0000256" key="24">
    <source>
        <dbReference type="ARBA" id="ARBA00043832"/>
    </source>
</evidence>
<evidence type="ECO:0000256" key="6">
    <source>
        <dbReference type="ARBA" id="ARBA00022475"/>
    </source>
</evidence>
<evidence type="ECO:0000313" key="27">
    <source>
        <dbReference type="EMBL" id="KAK1793640.1"/>
    </source>
</evidence>
<evidence type="ECO:0000256" key="15">
    <source>
        <dbReference type="ARBA" id="ARBA00043691"/>
    </source>
</evidence>
<keyword evidence="26" id="KW-1133">Transmembrane helix</keyword>
<dbReference type="Proteomes" id="UP001239994">
    <property type="component" value="Unassembled WGS sequence"/>
</dbReference>
<dbReference type="Gene3D" id="3.40.50.1240">
    <property type="entry name" value="Phosphoglycerate mutase-like"/>
    <property type="match status" value="1"/>
</dbReference>
<comment type="catalytic activity">
    <reaction evidence="17">
        <text>1D-myo-inositol 1,2,3,6-tetrakisphosphate + H2O = 1D-myo-inositol 1,2,3-trisphosphate + phosphate</text>
        <dbReference type="Rhea" id="RHEA:77123"/>
        <dbReference type="ChEBI" id="CHEBI:15377"/>
        <dbReference type="ChEBI" id="CHEBI:43474"/>
        <dbReference type="ChEBI" id="CHEBI:195534"/>
        <dbReference type="ChEBI" id="CHEBI:195536"/>
    </reaction>
    <physiologicalReaction direction="left-to-right" evidence="17">
        <dbReference type="Rhea" id="RHEA:77124"/>
    </physiologicalReaction>
</comment>
<evidence type="ECO:0000256" key="11">
    <source>
        <dbReference type="ARBA" id="ARBA00031642"/>
    </source>
</evidence>
<evidence type="ECO:0000256" key="12">
    <source>
        <dbReference type="ARBA" id="ARBA00043668"/>
    </source>
</evidence>
<comment type="caution">
    <text evidence="27">The sequence shown here is derived from an EMBL/GenBank/DDBJ whole genome shotgun (WGS) entry which is preliminary data.</text>
</comment>
<dbReference type="PANTHER" id="PTHR20963:SF41">
    <property type="entry name" value="MULTIPLE INOSITOL POLYPHOSPHATE PHOSPHATASE 1"/>
    <property type="match status" value="1"/>
</dbReference>
<evidence type="ECO:0000256" key="19">
    <source>
        <dbReference type="ARBA" id="ARBA00043747"/>
    </source>
</evidence>
<feature type="non-terminal residue" evidence="27">
    <location>
        <position position="1"/>
    </location>
</feature>
<evidence type="ECO:0000256" key="5">
    <source>
        <dbReference type="ARBA" id="ARBA00018097"/>
    </source>
</evidence>
<evidence type="ECO:0000256" key="14">
    <source>
        <dbReference type="ARBA" id="ARBA00043674"/>
    </source>
</evidence>
<dbReference type="InterPro" id="IPR016274">
    <property type="entry name" value="Histidine_acid_Pase_euk"/>
</dbReference>